<protein>
    <submittedName>
        <fullName evidence="2">Glycerophosphodiester phosphodiesterase</fullName>
    </submittedName>
</protein>
<reference evidence="2 3" key="1">
    <citation type="submission" date="2017-08" db="EMBL/GenBank/DDBJ databases">
        <title>Fine stratification of microbial communities through a metagenomic profile of the photic zone.</title>
        <authorList>
            <person name="Haro-Moreno J.M."/>
            <person name="Lopez-Perez M."/>
            <person name="De La Torre J."/>
            <person name="Picazo A."/>
            <person name="Camacho A."/>
            <person name="Rodriguez-Valera F."/>
        </authorList>
    </citation>
    <scope>NUCLEOTIDE SEQUENCE [LARGE SCALE GENOMIC DNA]</scope>
    <source>
        <strain evidence="2">MED-G24</strain>
    </source>
</reference>
<accession>A0A2A5WUM6</accession>
<dbReference type="GO" id="GO:0008081">
    <property type="term" value="F:phosphoric diester hydrolase activity"/>
    <property type="evidence" value="ECO:0007669"/>
    <property type="project" value="InterPro"/>
</dbReference>
<proteinExistence type="predicted"/>
<evidence type="ECO:0000313" key="3">
    <source>
        <dbReference type="Proteomes" id="UP000219327"/>
    </source>
</evidence>
<dbReference type="Proteomes" id="UP000219327">
    <property type="component" value="Unassembled WGS sequence"/>
</dbReference>
<comment type="caution">
    <text evidence="2">The sequence shown here is derived from an EMBL/GenBank/DDBJ whole genome shotgun (WGS) entry which is preliminary data.</text>
</comment>
<dbReference type="GO" id="GO:0006629">
    <property type="term" value="P:lipid metabolic process"/>
    <property type="evidence" value="ECO:0007669"/>
    <property type="project" value="InterPro"/>
</dbReference>
<name>A0A2A5WUM6_9GAMM</name>
<dbReference type="AlphaFoldDB" id="A0A2A5WUM6"/>
<dbReference type="InterPro" id="IPR030395">
    <property type="entry name" value="GP_PDE_dom"/>
</dbReference>
<dbReference type="SUPFAM" id="SSF51695">
    <property type="entry name" value="PLC-like phosphodiesterases"/>
    <property type="match status" value="1"/>
</dbReference>
<dbReference type="InterPro" id="IPR017946">
    <property type="entry name" value="PLC-like_Pdiesterase_TIM-brl"/>
</dbReference>
<evidence type="ECO:0000313" key="2">
    <source>
        <dbReference type="EMBL" id="PDH39927.1"/>
    </source>
</evidence>
<feature type="domain" description="GP-PDE" evidence="1">
    <location>
        <begin position="6"/>
        <end position="226"/>
    </location>
</feature>
<dbReference type="PROSITE" id="PS51704">
    <property type="entry name" value="GP_PDE"/>
    <property type="match status" value="1"/>
</dbReference>
<dbReference type="EMBL" id="NTKD01000017">
    <property type="protein sequence ID" value="PDH39927.1"/>
    <property type="molecule type" value="Genomic_DNA"/>
</dbReference>
<sequence>MDEGCMRCIGHRGAMGYEPENTLVSFRKAIEMGCDMVELDVYAVSNQLVVIHDGLVDRTTNGRGGVMSHTFEALRSLDAGHQQQIPTLEEVLELCLEHVEVNIELKGPGTAIPVSRFIDRHYPDHIDQLLLSSFDHNELARADPQLRRGTLFGKRGDYLHVARRLNAYAIHCHHRLVNEEMLEDLHGASLRVYAYTVNDPGQIADFRALGVDGVFTNFPDRVIGTETPR</sequence>
<evidence type="ECO:0000259" key="1">
    <source>
        <dbReference type="PROSITE" id="PS51704"/>
    </source>
</evidence>
<dbReference type="Gene3D" id="3.20.20.190">
    <property type="entry name" value="Phosphatidylinositol (PI) phosphodiesterase"/>
    <property type="match status" value="1"/>
</dbReference>
<dbReference type="Pfam" id="PF03009">
    <property type="entry name" value="GDPD"/>
    <property type="match status" value="1"/>
</dbReference>
<dbReference type="PANTHER" id="PTHR46211">
    <property type="entry name" value="GLYCEROPHOSPHORYL DIESTER PHOSPHODIESTERASE"/>
    <property type="match status" value="1"/>
</dbReference>
<organism evidence="2 3">
    <name type="scientific">OM182 bacterium MED-G24</name>
    <dbReference type="NCBI Taxonomy" id="1986255"/>
    <lineage>
        <taxon>Bacteria</taxon>
        <taxon>Pseudomonadati</taxon>
        <taxon>Pseudomonadota</taxon>
        <taxon>Gammaproteobacteria</taxon>
        <taxon>OMG group</taxon>
        <taxon>OM182 clade</taxon>
    </lineage>
</organism>
<gene>
    <name evidence="2" type="ORF">CNE99_04555</name>
</gene>
<dbReference type="PANTHER" id="PTHR46211:SF1">
    <property type="entry name" value="GLYCEROPHOSPHODIESTER PHOSPHODIESTERASE, CYTOPLASMIC"/>
    <property type="match status" value="1"/>
</dbReference>